<evidence type="ECO:0000256" key="12">
    <source>
        <dbReference type="SAM" id="Phobius"/>
    </source>
</evidence>
<feature type="transmembrane region" description="Helical" evidence="12">
    <location>
        <begin position="441"/>
        <end position="457"/>
    </location>
</feature>
<dbReference type="GO" id="GO:0005886">
    <property type="term" value="C:plasma membrane"/>
    <property type="evidence" value="ECO:0007669"/>
    <property type="project" value="UniProtKB-SubCell"/>
</dbReference>
<feature type="transmembrane region" description="Helical" evidence="12">
    <location>
        <begin position="188"/>
        <end position="215"/>
    </location>
</feature>
<evidence type="ECO:0000256" key="2">
    <source>
        <dbReference type="ARBA" id="ARBA00006434"/>
    </source>
</evidence>
<evidence type="ECO:0000256" key="4">
    <source>
        <dbReference type="ARBA" id="ARBA00022475"/>
    </source>
</evidence>
<proteinExistence type="inferred from homology"/>
<feature type="transmembrane region" description="Helical" evidence="12">
    <location>
        <begin position="6"/>
        <end position="26"/>
    </location>
</feature>
<comment type="similarity">
    <text evidence="2 11">Belongs to the sodium:solute symporter (SSF) (TC 2.A.21) family.</text>
</comment>
<accession>A0A1L8DF14</accession>
<feature type="transmembrane region" description="Helical" evidence="12">
    <location>
        <begin position="407"/>
        <end position="429"/>
    </location>
</feature>
<feature type="transmembrane region" description="Helical" evidence="12">
    <location>
        <begin position="123"/>
        <end position="145"/>
    </location>
</feature>
<dbReference type="GO" id="GO:0006814">
    <property type="term" value="P:sodium ion transport"/>
    <property type="evidence" value="ECO:0007669"/>
    <property type="project" value="UniProtKB-KW"/>
</dbReference>
<keyword evidence="10" id="KW-0739">Sodium transport</keyword>
<protein>
    <submittedName>
        <fullName evidence="13">Putative sodium/solute symporter</fullName>
    </submittedName>
</protein>
<dbReference type="InterPro" id="IPR038377">
    <property type="entry name" value="Na/Glc_symporter_sf"/>
</dbReference>
<dbReference type="NCBIfam" id="TIGR00813">
    <property type="entry name" value="sss"/>
    <property type="match status" value="1"/>
</dbReference>
<evidence type="ECO:0000256" key="10">
    <source>
        <dbReference type="ARBA" id="ARBA00023201"/>
    </source>
</evidence>
<evidence type="ECO:0000256" key="9">
    <source>
        <dbReference type="ARBA" id="ARBA00023136"/>
    </source>
</evidence>
<dbReference type="CDD" id="cd11492">
    <property type="entry name" value="SLC5sbd_NIS-SMVT"/>
    <property type="match status" value="1"/>
</dbReference>
<feature type="transmembrane region" description="Helical" evidence="12">
    <location>
        <begin position="47"/>
        <end position="69"/>
    </location>
</feature>
<feature type="transmembrane region" description="Helical" evidence="12">
    <location>
        <begin position="334"/>
        <end position="359"/>
    </location>
</feature>
<feature type="transmembrane region" description="Helical" evidence="12">
    <location>
        <begin position="517"/>
        <end position="539"/>
    </location>
</feature>
<keyword evidence="6 12" id="KW-1133">Transmembrane helix</keyword>
<evidence type="ECO:0000256" key="6">
    <source>
        <dbReference type="ARBA" id="ARBA00022989"/>
    </source>
</evidence>
<dbReference type="AlphaFoldDB" id="A0A1L8DF14"/>
<name>A0A1L8DF14_9DIPT</name>
<keyword evidence="3" id="KW-0813">Transport</keyword>
<dbReference type="InterPro" id="IPR001734">
    <property type="entry name" value="Na/solute_symporter"/>
</dbReference>
<evidence type="ECO:0000256" key="11">
    <source>
        <dbReference type="RuleBase" id="RU362091"/>
    </source>
</evidence>
<reference evidence="13" key="1">
    <citation type="submission" date="2016-12" db="EMBL/GenBank/DDBJ databases">
        <title>An insight into the sialome and mialome of the sand fly, Nyssomyia neivai.</title>
        <authorList>
            <person name="Sebastian V."/>
            <person name="Goulart T.M."/>
            <person name="Oliveira W."/>
            <person name="Calvo E."/>
            <person name="Oliveira L.F."/>
            <person name="Pinto M.C."/>
            <person name="Rosselino A.M."/>
            <person name="Ribeiro J.M."/>
        </authorList>
    </citation>
    <scope>NUCLEOTIDE SEQUENCE</scope>
</reference>
<dbReference type="PANTHER" id="PTHR42985">
    <property type="entry name" value="SODIUM-COUPLED MONOCARBOXYLATE TRANSPORTER"/>
    <property type="match status" value="1"/>
</dbReference>
<organism evidence="13">
    <name type="scientific">Nyssomyia neivai</name>
    <dbReference type="NCBI Taxonomy" id="330878"/>
    <lineage>
        <taxon>Eukaryota</taxon>
        <taxon>Metazoa</taxon>
        <taxon>Ecdysozoa</taxon>
        <taxon>Arthropoda</taxon>
        <taxon>Hexapoda</taxon>
        <taxon>Insecta</taxon>
        <taxon>Pterygota</taxon>
        <taxon>Neoptera</taxon>
        <taxon>Endopterygota</taxon>
        <taxon>Diptera</taxon>
        <taxon>Nematocera</taxon>
        <taxon>Psychodoidea</taxon>
        <taxon>Psychodidae</taxon>
        <taxon>Nyssomyia</taxon>
    </lineage>
</organism>
<feature type="transmembrane region" description="Helical" evidence="12">
    <location>
        <begin position="274"/>
        <end position="299"/>
    </location>
</feature>
<keyword evidence="9 12" id="KW-0472">Membrane</keyword>
<dbReference type="InterPro" id="IPR051163">
    <property type="entry name" value="Sodium:Solute_Symporter_SSF"/>
</dbReference>
<dbReference type="PANTHER" id="PTHR42985:SF40">
    <property type="entry name" value="LD47995P-RELATED"/>
    <property type="match status" value="1"/>
</dbReference>
<evidence type="ECO:0000256" key="1">
    <source>
        <dbReference type="ARBA" id="ARBA00004651"/>
    </source>
</evidence>
<dbReference type="GO" id="GO:0015293">
    <property type="term" value="F:symporter activity"/>
    <property type="evidence" value="ECO:0007669"/>
    <property type="project" value="TreeGrafter"/>
</dbReference>
<comment type="subcellular location">
    <subcellularLocation>
        <location evidence="1">Cell membrane</location>
        <topology evidence="1">Multi-pass membrane protein</topology>
    </subcellularLocation>
</comment>
<evidence type="ECO:0000256" key="5">
    <source>
        <dbReference type="ARBA" id="ARBA00022692"/>
    </source>
</evidence>
<keyword evidence="4" id="KW-1003">Cell membrane</keyword>
<sequence>MASFSVWDYVVFIVMLLISAGIGVYYRFTGGKQKTTEEYLLADRSMSVWPVSFSLMASFMSAITILGVSMENYQFGTLFVIINISYGLATPIASHLYLPVFYKLQAASAYEYLERRFGRATRLCASIAYSLQMILYMGIVLYAPALALEAVTGMSRVASILAIGIVCTFYSTIGGMKAVLITDVFQSILMFASVYCIIIVAAVLAGGFGEIWRVAEEGHRIEFLNFNPDPTVRHTWWSLIIGGGFTYLSLYAVNQTQVQRLLTVRSLKASQGALWLNWPILSLLSFSTSFSGLAIWYYYSKCDPLLQGRISSRDQLMPIFVVDTMHEYSGLPGLFVSGIFSASLSTVSAALNSLAAVTLEDYFKPLYQMIKKRPLVESRSSLPTKLMACVYGVICIGIAFGTQSLGGVLQAALTVFGVVGGPLFGLFTLGMFNTVATQRSAIPALLTGLSFSMWIGFGQPKPPVKMLHFSTEGCSDVRFNSSYYGFTPFSEAKSARLEAVQAIPDDSDYFWLYRLSYLWYSVLGFLVTLFVGLLAAYILRWLKLEGESRIYEDETKECINTDLFSPPIAWQLKKRYAKYIQDGGMVDVSSNKIISENTKF</sequence>
<dbReference type="PROSITE" id="PS50283">
    <property type="entry name" value="NA_SOLUT_SYMP_3"/>
    <property type="match status" value="1"/>
</dbReference>
<keyword evidence="5 12" id="KW-0812">Transmembrane</keyword>
<keyword evidence="8" id="KW-0406">Ion transport</keyword>
<feature type="transmembrane region" description="Helical" evidence="12">
    <location>
        <begin position="380"/>
        <end position="401"/>
    </location>
</feature>
<feature type="transmembrane region" description="Helical" evidence="12">
    <location>
        <begin position="75"/>
        <end position="102"/>
    </location>
</feature>
<keyword evidence="7" id="KW-0915">Sodium</keyword>
<evidence type="ECO:0000256" key="8">
    <source>
        <dbReference type="ARBA" id="ARBA00023065"/>
    </source>
</evidence>
<evidence type="ECO:0000313" key="13">
    <source>
        <dbReference type="EMBL" id="JAV04975.1"/>
    </source>
</evidence>
<evidence type="ECO:0000256" key="7">
    <source>
        <dbReference type="ARBA" id="ARBA00023053"/>
    </source>
</evidence>
<feature type="transmembrane region" description="Helical" evidence="12">
    <location>
        <begin position="235"/>
        <end position="253"/>
    </location>
</feature>
<dbReference type="EMBL" id="GFDF01009109">
    <property type="protein sequence ID" value="JAV04975.1"/>
    <property type="molecule type" value="Transcribed_RNA"/>
</dbReference>
<feature type="transmembrane region" description="Helical" evidence="12">
    <location>
        <begin position="157"/>
        <end position="176"/>
    </location>
</feature>
<dbReference type="Gene3D" id="1.20.1730.10">
    <property type="entry name" value="Sodium/glucose cotransporter"/>
    <property type="match status" value="1"/>
</dbReference>
<evidence type="ECO:0000256" key="3">
    <source>
        <dbReference type="ARBA" id="ARBA00022448"/>
    </source>
</evidence>
<dbReference type="Pfam" id="PF00474">
    <property type="entry name" value="SSF"/>
    <property type="match status" value="1"/>
</dbReference>